<gene>
    <name evidence="1" type="ORF">BO80DRAFT_412340</name>
</gene>
<dbReference type="EMBL" id="KZ824453">
    <property type="protein sequence ID" value="RAK98474.1"/>
    <property type="molecule type" value="Genomic_DNA"/>
</dbReference>
<proteinExistence type="predicted"/>
<dbReference type="RefSeq" id="XP_025572802.1">
    <property type="nucleotide sequence ID" value="XM_025718016.1"/>
</dbReference>
<accession>A0A395GTG2</accession>
<keyword evidence="2" id="KW-1185">Reference proteome</keyword>
<evidence type="ECO:0000313" key="1">
    <source>
        <dbReference type="EMBL" id="RAK98474.1"/>
    </source>
</evidence>
<dbReference type="Proteomes" id="UP000249402">
    <property type="component" value="Unassembled WGS sequence"/>
</dbReference>
<name>A0A395GTG2_9EURO</name>
<dbReference type="OrthoDB" id="4383177at2759"/>
<evidence type="ECO:0000313" key="2">
    <source>
        <dbReference type="Proteomes" id="UP000249402"/>
    </source>
</evidence>
<dbReference type="VEuPathDB" id="FungiDB:BO80DRAFT_412340"/>
<sequence>MHDDEPEVHWFKVINNSDATQKYIMFAPPPTPDFDTPIWQASDDIGNETSWEVHTTAPIFAGVGTQDGTQITVKDSGWEDSGITNGGPGKVFKLSFDGNGDPGLEDLGIVNDAGNTFSVSIEDLPDNGKTYVIVFGKRDGPKSDIIAPCASITAKPNTHQPVTPIIQLYFYNDSGTAGGLIDYDSLKDKAAHIDFAVHTPDASLCTVIHKTSSWETAYDNTLPNQE</sequence>
<protein>
    <submittedName>
        <fullName evidence="1">Uncharacterized protein</fullName>
    </submittedName>
</protein>
<reference evidence="1 2" key="1">
    <citation type="submission" date="2018-02" db="EMBL/GenBank/DDBJ databases">
        <title>The genomes of Aspergillus section Nigri reveals drivers in fungal speciation.</title>
        <authorList>
            <consortium name="DOE Joint Genome Institute"/>
            <person name="Vesth T.C."/>
            <person name="Nybo J."/>
            <person name="Theobald S."/>
            <person name="Brandl J."/>
            <person name="Frisvad J.C."/>
            <person name="Nielsen K.F."/>
            <person name="Lyhne E.K."/>
            <person name="Kogle M.E."/>
            <person name="Kuo A."/>
            <person name="Riley R."/>
            <person name="Clum A."/>
            <person name="Nolan M."/>
            <person name="Lipzen A."/>
            <person name="Salamov A."/>
            <person name="Henrissat B."/>
            <person name="Wiebenga A."/>
            <person name="De vries R.P."/>
            <person name="Grigoriev I.V."/>
            <person name="Mortensen U.H."/>
            <person name="Andersen M.R."/>
            <person name="Baker S.E."/>
        </authorList>
    </citation>
    <scope>NUCLEOTIDE SEQUENCE [LARGE SCALE GENOMIC DNA]</scope>
    <source>
        <strain evidence="1 2">CBS 121593</strain>
    </source>
</reference>
<organism evidence="1 2">
    <name type="scientific">Aspergillus ibericus CBS 121593</name>
    <dbReference type="NCBI Taxonomy" id="1448316"/>
    <lineage>
        <taxon>Eukaryota</taxon>
        <taxon>Fungi</taxon>
        <taxon>Dikarya</taxon>
        <taxon>Ascomycota</taxon>
        <taxon>Pezizomycotina</taxon>
        <taxon>Eurotiomycetes</taxon>
        <taxon>Eurotiomycetidae</taxon>
        <taxon>Eurotiales</taxon>
        <taxon>Aspergillaceae</taxon>
        <taxon>Aspergillus</taxon>
        <taxon>Aspergillus subgen. Circumdati</taxon>
    </lineage>
</organism>
<dbReference type="GeneID" id="37222881"/>
<dbReference type="AlphaFoldDB" id="A0A395GTG2"/>